<dbReference type="GO" id="GO:0004601">
    <property type="term" value="F:peroxidase activity"/>
    <property type="evidence" value="ECO:0007669"/>
    <property type="project" value="UniProtKB-KW"/>
</dbReference>
<dbReference type="PANTHER" id="PTHR43110:SF1">
    <property type="entry name" value="THIOL PEROXIDASE"/>
    <property type="match status" value="1"/>
</dbReference>
<dbReference type="InterPro" id="IPR013740">
    <property type="entry name" value="Redoxin"/>
</dbReference>
<organism evidence="7 8">
    <name type="scientific">Halobacillus salinarum</name>
    <dbReference type="NCBI Taxonomy" id="2932257"/>
    <lineage>
        <taxon>Bacteria</taxon>
        <taxon>Bacillati</taxon>
        <taxon>Bacillota</taxon>
        <taxon>Bacilli</taxon>
        <taxon>Bacillales</taxon>
        <taxon>Bacillaceae</taxon>
        <taxon>Halobacillus</taxon>
    </lineage>
</organism>
<proteinExistence type="inferred from homology"/>
<comment type="function">
    <text evidence="5">Thiol-specific peroxidase that catalyzes the reduction of hydrogen peroxide and organic hydroperoxides to water and alcohols, respectively. Plays a role in cell protection against oxidative stress by detoxifying peroxides.</text>
</comment>
<evidence type="ECO:0000256" key="4">
    <source>
        <dbReference type="ARBA" id="ARBA00023284"/>
    </source>
</evidence>
<dbReference type="Pfam" id="PF08534">
    <property type="entry name" value="Redoxin"/>
    <property type="match status" value="1"/>
</dbReference>
<evidence type="ECO:0000313" key="7">
    <source>
        <dbReference type="EMBL" id="UOQ46145.1"/>
    </source>
</evidence>
<evidence type="ECO:0000259" key="6">
    <source>
        <dbReference type="PROSITE" id="PS51352"/>
    </source>
</evidence>
<comment type="catalytic activity">
    <reaction evidence="5">
        <text>a hydroperoxide + [thioredoxin]-dithiol = an alcohol + [thioredoxin]-disulfide + H2O</text>
        <dbReference type="Rhea" id="RHEA:62620"/>
        <dbReference type="Rhea" id="RHEA-COMP:10698"/>
        <dbReference type="Rhea" id="RHEA-COMP:10700"/>
        <dbReference type="ChEBI" id="CHEBI:15377"/>
        <dbReference type="ChEBI" id="CHEBI:29950"/>
        <dbReference type="ChEBI" id="CHEBI:30879"/>
        <dbReference type="ChEBI" id="CHEBI:35924"/>
        <dbReference type="ChEBI" id="CHEBI:50058"/>
        <dbReference type="EC" id="1.11.1.24"/>
    </reaction>
</comment>
<dbReference type="EMBL" id="CP095073">
    <property type="protein sequence ID" value="UOQ46145.1"/>
    <property type="molecule type" value="Genomic_DNA"/>
</dbReference>
<dbReference type="SUPFAM" id="SSF52833">
    <property type="entry name" value="Thioredoxin-like"/>
    <property type="match status" value="1"/>
</dbReference>
<sequence>MLNVTYKEEPITLSGEQLSVGDPAPEFTVLDNKMNPVTLSDFEGKIKLISVVPSIDTGVCDSQTRRFNEDANRLDNVKVLTISMDLPFAQKRWGGNSGINNVITLSDHKDASFGRAYGVLIEEMRLLTRAIFVVDTEDELYYVEYVEEATKHPDYEKAIQTAESLSEERGS</sequence>
<dbReference type="InterPro" id="IPR050455">
    <property type="entry name" value="Tpx_Peroxidase_subfamily"/>
</dbReference>
<feature type="domain" description="Thioredoxin" evidence="6">
    <location>
        <begin position="18"/>
        <end position="151"/>
    </location>
</feature>
<gene>
    <name evidence="5 7" type="primary">tpx</name>
    <name evidence="7" type="ORF">MUN89_09635</name>
</gene>
<dbReference type="Gene3D" id="3.40.30.10">
    <property type="entry name" value="Glutaredoxin"/>
    <property type="match status" value="1"/>
</dbReference>
<dbReference type="CDD" id="cd03014">
    <property type="entry name" value="PRX_Atyp2cys"/>
    <property type="match status" value="1"/>
</dbReference>
<dbReference type="InterPro" id="IPR013766">
    <property type="entry name" value="Thioredoxin_domain"/>
</dbReference>
<keyword evidence="5 7" id="KW-0560">Oxidoreductase</keyword>
<dbReference type="PANTHER" id="PTHR43110">
    <property type="entry name" value="THIOL PEROXIDASE"/>
    <property type="match status" value="1"/>
</dbReference>
<protein>
    <recommendedName>
        <fullName evidence="5">Thiol peroxidase</fullName>
        <shortName evidence="5">Tpx</shortName>
        <ecNumber evidence="5">1.11.1.24</ecNumber>
    </recommendedName>
    <alternativeName>
        <fullName evidence="5">Peroxiredoxin tpx</fullName>
        <shortName evidence="5">Prx</shortName>
    </alternativeName>
    <alternativeName>
        <fullName evidence="5">Thioredoxin peroxidase</fullName>
    </alternativeName>
    <alternativeName>
        <fullName evidence="5">Thioredoxin-dependent peroxiredoxin</fullName>
    </alternativeName>
</protein>
<dbReference type="Proteomes" id="UP000831787">
    <property type="component" value="Chromosome"/>
</dbReference>
<keyword evidence="4 5" id="KW-0676">Redox-active center</keyword>
<keyword evidence="1 5" id="KW-0575">Peroxidase</keyword>
<comment type="subunit">
    <text evidence="5">Homodimer.</text>
</comment>
<keyword evidence="2 5" id="KW-0049">Antioxidant</keyword>
<feature type="active site" description="Cysteine sulfenic acid (-SOH) intermediate" evidence="5">
    <location>
        <position position="60"/>
    </location>
</feature>
<dbReference type="RefSeq" id="WP_244713192.1">
    <property type="nucleotide sequence ID" value="NZ_CP095073.1"/>
</dbReference>
<dbReference type="InterPro" id="IPR002065">
    <property type="entry name" value="TPX"/>
</dbReference>
<evidence type="ECO:0000256" key="3">
    <source>
        <dbReference type="ARBA" id="ARBA00023157"/>
    </source>
</evidence>
<reference evidence="7 8" key="1">
    <citation type="submission" date="2022-04" db="EMBL/GenBank/DDBJ databases">
        <title>Halobacillus sp. isolated from saltern.</title>
        <authorList>
            <person name="Won M."/>
            <person name="Lee C.-M."/>
            <person name="Woen H.-Y."/>
            <person name="Kwon S.-W."/>
        </authorList>
    </citation>
    <scope>NUCLEOTIDE SEQUENCE [LARGE SCALE GENOMIC DNA]</scope>
    <source>
        <strain evidence="7 8">SSBR10-3</strain>
    </source>
</reference>
<dbReference type="EC" id="1.11.1.24" evidence="5"/>
<name>A0ABY4EQ84_9BACI</name>
<dbReference type="HAMAP" id="MF_00269">
    <property type="entry name" value="Tpx"/>
    <property type="match status" value="1"/>
</dbReference>
<evidence type="ECO:0000256" key="2">
    <source>
        <dbReference type="ARBA" id="ARBA00022862"/>
    </source>
</evidence>
<dbReference type="InterPro" id="IPR036249">
    <property type="entry name" value="Thioredoxin-like_sf"/>
</dbReference>
<evidence type="ECO:0000313" key="8">
    <source>
        <dbReference type="Proteomes" id="UP000831787"/>
    </source>
</evidence>
<keyword evidence="3" id="KW-1015">Disulfide bond</keyword>
<dbReference type="NCBIfam" id="NF001808">
    <property type="entry name" value="PRK00522.1"/>
    <property type="match status" value="1"/>
</dbReference>
<keyword evidence="8" id="KW-1185">Reference proteome</keyword>
<dbReference type="PROSITE" id="PS51352">
    <property type="entry name" value="THIOREDOXIN_2"/>
    <property type="match status" value="1"/>
</dbReference>
<comment type="similarity">
    <text evidence="5">Belongs to the peroxiredoxin family. Tpx subfamily.</text>
</comment>
<evidence type="ECO:0000256" key="1">
    <source>
        <dbReference type="ARBA" id="ARBA00022559"/>
    </source>
</evidence>
<comment type="caution">
    <text evidence="5">Lacks conserved residue(s) required for the propagation of feature annotation.</text>
</comment>
<accession>A0ABY4EQ84</accession>
<evidence type="ECO:0000256" key="5">
    <source>
        <dbReference type="HAMAP-Rule" id="MF_00269"/>
    </source>
</evidence>